<organism evidence="2 3">
    <name type="scientific">Marasmius crinis-equi</name>
    <dbReference type="NCBI Taxonomy" id="585013"/>
    <lineage>
        <taxon>Eukaryota</taxon>
        <taxon>Fungi</taxon>
        <taxon>Dikarya</taxon>
        <taxon>Basidiomycota</taxon>
        <taxon>Agaricomycotina</taxon>
        <taxon>Agaricomycetes</taxon>
        <taxon>Agaricomycetidae</taxon>
        <taxon>Agaricales</taxon>
        <taxon>Marasmiineae</taxon>
        <taxon>Marasmiaceae</taxon>
        <taxon>Marasmius</taxon>
    </lineage>
</organism>
<protein>
    <submittedName>
        <fullName evidence="2">Uncharacterized protein</fullName>
    </submittedName>
</protein>
<keyword evidence="3" id="KW-1185">Reference proteome</keyword>
<proteinExistence type="predicted"/>
<evidence type="ECO:0000313" key="2">
    <source>
        <dbReference type="EMBL" id="KAL0566764.1"/>
    </source>
</evidence>
<keyword evidence="1" id="KW-1133">Transmembrane helix</keyword>
<reference evidence="2 3" key="1">
    <citation type="submission" date="2024-02" db="EMBL/GenBank/DDBJ databases">
        <title>A draft genome for the cacao thread blight pathogen Marasmius crinis-equi.</title>
        <authorList>
            <person name="Cohen S.P."/>
            <person name="Baruah I.K."/>
            <person name="Amoako-Attah I."/>
            <person name="Bukari Y."/>
            <person name="Meinhardt L.W."/>
            <person name="Bailey B.A."/>
        </authorList>
    </citation>
    <scope>NUCLEOTIDE SEQUENCE [LARGE SCALE GENOMIC DNA]</scope>
    <source>
        <strain evidence="2 3">GH-76</strain>
    </source>
</reference>
<evidence type="ECO:0000313" key="3">
    <source>
        <dbReference type="Proteomes" id="UP001465976"/>
    </source>
</evidence>
<feature type="transmembrane region" description="Helical" evidence="1">
    <location>
        <begin position="129"/>
        <end position="150"/>
    </location>
</feature>
<keyword evidence="1" id="KW-0812">Transmembrane</keyword>
<gene>
    <name evidence="2" type="ORF">V5O48_015237</name>
</gene>
<sequence length="195" mass="20874">MPSIPPASQSSQVPDGMGPDPSAVGTLFVANLVLFLLFGVISVQMYLYHLTSSIDRGVVRATVYGIYALLFVQLVMCGRDGYVRFSSLSQNGIGLGWFFVPVIGGIVGFGVQMFYAWRIYILSQRRPIPAFLLALSATSAIAAFASAGYGSKVGTVQSLGDSSGIRISTAIWYSTSAFCDLVIAGYMIYLVRPAI</sequence>
<keyword evidence="1" id="KW-0472">Membrane</keyword>
<feature type="transmembrane region" description="Helical" evidence="1">
    <location>
        <begin position="96"/>
        <end position="117"/>
    </location>
</feature>
<comment type="caution">
    <text evidence="2">The sequence shown here is derived from an EMBL/GenBank/DDBJ whole genome shotgun (WGS) entry which is preliminary data.</text>
</comment>
<dbReference type="Proteomes" id="UP001465976">
    <property type="component" value="Unassembled WGS sequence"/>
</dbReference>
<dbReference type="PANTHER" id="PTHR40465:SF1">
    <property type="entry name" value="DUF6534 DOMAIN-CONTAINING PROTEIN"/>
    <property type="match status" value="1"/>
</dbReference>
<feature type="transmembrane region" description="Helical" evidence="1">
    <location>
        <begin position="170"/>
        <end position="191"/>
    </location>
</feature>
<accession>A0ABR3EV32</accession>
<evidence type="ECO:0000256" key="1">
    <source>
        <dbReference type="SAM" id="Phobius"/>
    </source>
</evidence>
<feature type="transmembrane region" description="Helical" evidence="1">
    <location>
        <begin position="58"/>
        <end position="76"/>
    </location>
</feature>
<name>A0ABR3EV32_9AGAR</name>
<dbReference type="PANTHER" id="PTHR40465">
    <property type="entry name" value="CHROMOSOME 1, WHOLE GENOME SHOTGUN SEQUENCE"/>
    <property type="match status" value="1"/>
</dbReference>
<feature type="transmembrane region" description="Helical" evidence="1">
    <location>
        <begin position="23"/>
        <end position="46"/>
    </location>
</feature>
<dbReference type="EMBL" id="JBAHYK010001783">
    <property type="protein sequence ID" value="KAL0566764.1"/>
    <property type="molecule type" value="Genomic_DNA"/>
</dbReference>